<reference evidence="2 3" key="1">
    <citation type="submission" date="2019-11" db="EMBL/GenBank/DDBJ databases">
        <title>Venturia inaequalis Genome Resource.</title>
        <authorList>
            <person name="Lichtner F.J."/>
        </authorList>
    </citation>
    <scope>NUCLEOTIDE SEQUENCE [LARGE SCALE GENOMIC DNA]</scope>
    <source>
        <strain evidence="2">Bline_iso_100314</strain>
    </source>
</reference>
<dbReference type="EMBL" id="WNWQ01000239">
    <property type="protein sequence ID" value="KAE9973240.1"/>
    <property type="molecule type" value="Genomic_DNA"/>
</dbReference>
<feature type="region of interest" description="Disordered" evidence="1">
    <location>
        <begin position="423"/>
        <end position="488"/>
    </location>
</feature>
<gene>
    <name evidence="2" type="ORF">BLS_003674</name>
</gene>
<evidence type="ECO:0000256" key="1">
    <source>
        <dbReference type="SAM" id="MobiDB-lite"/>
    </source>
</evidence>
<feature type="region of interest" description="Disordered" evidence="1">
    <location>
        <begin position="263"/>
        <end position="411"/>
    </location>
</feature>
<feature type="compositionally biased region" description="Low complexity" evidence="1">
    <location>
        <begin position="368"/>
        <end position="379"/>
    </location>
</feature>
<organism evidence="2 3">
    <name type="scientific">Venturia inaequalis</name>
    <name type="common">Apple scab fungus</name>
    <dbReference type="NCBI Taxonomy" id="5025"/>
    <lineage>
        <taxon>Eukaryota</taxon>
        <taxon>Fungi</taxon>
        <taxon>Dikarya</taxon>
        <taxon>Ascomycota</taxon>
        <taxon>Pezizomycotina</taxon>
        <taxon>Dothideomycetes</taxon>
        <taxon>Pleosporomycetidae</taxon>
        <taxon>Venturiales</taxon>
        <taxon>Venturiaceae</taxon>
        <taxon>Venturia</taxon>
    </lineage>
</organism>
<dbReference type="Proteomes" id="UP000433883">
    <property type="component" value="Unassembled WGS sequence"/>
</dbReference>
<accession>A0A8H3YTK1</accession>
<dbReference type="OrthoDB" id="10568757at2759"/>
<protein>
    <submittedName>
        <fullName evidence="2">Uncharacterized protein</fullName>
    </submittedName>
</protein>
<comment type="caution">
    <text evidence="2">The sequence shown here is derived from an EMBL/GenBank/DDBJ whole genome shotgun (WGS) entry which is preliminary data.</text>
</comment>
<name>A0A8H3YTK1_VENIN</name>
<proteinExistence type="predicted"/>
<dbReference type="AlphaFoldDB" id="A0A8H3YTK1"/>
<sequence length="522" mass="55523">MSTSTITVPVQIGHVNNLRNRYQNSPAADDGLQVNGPALALHGVNVANRINAIDNPPVLGNGAQPNPPAFSIPRVSVQHRVDTIEAHATPRTAPHITTAPITVAQSNIPHASVPQADVPRIDVPETDDVPRDIAEQNTGPHDSFLAQMKTDVLSEEARDAFELGIAEERSGMYYQSVNRKEAASYERHVPLPAAKSADAPLTPPESPHLRVVDDVEANRSLIQANLRDAAFLPIDGVVETKTGDIRPDTDNFSHEALNQMYQAPGERQNPEPRPHRLARSKPWWQPASTAPLQNGGPGGLAQETAQPEAARQITGPRRDRLARSKPWWEPASTVLLQNGGPRGLAQETARPEAARQITGPRPQPANFNRRPTTPPRTNNSHLPPTPPGSTLANSNAGDHESPKQHQAPPETPQIPVATELAAATAGEGDGDENDDGKTGDVSRGSGCAGDMGMNHDDDENEGKPPEGTSYEGCAGLTSEGCQAGEETGTIAEGESETAALSFVGPIGAWLSGILVKVLEKVL</sequence>
<evidence type="ECO:0000313" key="2">
    <source>
        <dbReference type="EMBL" id="KAE9973240.1"/>
    </source>
</evidence>
<evidence type="ECO:0000313" key="3">
    <source>
        <dbReference type="Proteomes" id="UP000433883"/>
    </source>
</evidence>